<comment type="caution">
    <text evidence="3">The sequence shown here is derived from an EMBL/GenBank/DDBJ whole genome shotgun (WGS) entry which is preliminary data.</text>
</comment>
<evidence type="ECO:0000313" key="3">
    <source>
        <dbReference type="EMBL" id="DAD23731.1"/>
    </source>
</evidence>
<keyword evidence="2" id="KW-1133">Transmembrane helix</keyword>
<feature type="region of interest" description="Disordered" evidence="1">
    <location>
        <begin position="1"/>
        <end position="20"/>
    </location>
</feature>
<proteinExistence type="predicted"/>
<evidence type="ECO:0000256" key="2">
    <source>
        <dbReference type="SAM" id="Phobius"/>
    </source>
</evidence>
<dbReference type="PANTHER" id="PTHR31170">
    <property type="entry name" value="BNAC04G53230D PROTEIN"/>
    <property type="match status" value="1"/>
</dbReference>
<feature type="transmembrane region" description="Helical" evidence="2">
    <location>
        <begin position="178"/>
        <end position="202"/>
    </location>
</feature>
<dbReference type="AlphaFoldDB" id="A0A822XX41"/>
<dbReference type="Pfam" id="PF03140">
    <property type="entry name" value="DUF247"/>
    <property type="match status" value="1"/>
</dbReference>
<gene>
    <name evidence="3" type="ORF">HUJ06_025194</name>
</gene>
<accession>A0A822XX41</accession>
<protein>
    <submittedName>
        <fullName evidence="3">Uncharacterized protein</fullName>
    </submittedName>
</protein>
<dbReference type="EMBL" id="DUZY01000001">
    <property type="protein sequence ID" value="DAD23731.1"/>
    <property type="molecule type" value="Genomic_DNA"/>
</dbReference>
<dbReference type="Proteomes" id="UP000607653">
    <property type="component" value="Unassembled WGS sequence"/>
</dbReference>
<sequence length="207" mass="23950">MKLVIPRSSSSSCHDQEDPADVEEKRLVRSVLELQEAGVKFKKREQHNLLEISFKGGIFEIPPLMVHDYTFPVFLNLVAYEQGCPQRDLYFTNYILFFDSIVSSPKDVEILHYEGIIDHVMGSDEEVANIFNKLCREVVYSADECYLSQYLKDVDCYTKTKWNTWRAKLMHDYFNSPWALLSVVAAIVLLLLTIAQTVFSVLSHFRP</sequence>
<evidence type="ECO:0000256" key="1">
    <source>
        <dbReference type="SAM" id="MobiDB-lite"/>
    </source>
</evidence>
<evidence type="ECO:0000313" key="4">
    <source>
        <dbReference type="Proteomes" id="UP000607653"/>
    </source>
</evidence>
<keyword evidence="2" id="KW-0472">Membrane</keyword>
<organism evidence="3 4">
    <name type="scientific">Nelumbo nucifera</name>
    <name type="common">Sacred lotus</name>
    <dbReference type="NCBI Taxonomy" id="4432"/>
    <lineage>
        <taxon>Eukaryota</taxon>
        <taxon>Viridiplantae</taxon>
        <taxon>Streptophyta</taxon>
        <taxon>Embryophyta</taxon>
        <taxon>Tracheophyta</taxon>
        <taxon>Spermatophyta</taxon>
        <taxon>Magnoliopsida</taxon>
        <taxon>Proteales</taxon>
        <taxon>Nelumbonaceae</taxon>
        <taxon>Nelumbo</taxon>
    </lineage>
</organism>
<dbReference type="PANTHER" id="PTHR31170:SF25">
    <property type="entry name" value="BNAA09G04570D PROTEIN"/>
    <property type="match status" value="1"/>
</dbReference>
<dbReference type="InterPro" id="IPR004158">
    <property type="entry name" value="DUF247_pln"/>
</dbReference>
<keyword evidence="4" id="KW-1185">Reference proteome</keyword>
<keyword evidence="2" id="KW-0812">Transmembrane</keyword>
<reference evidence="3 4" key="1">
    <citation type="journal article" date="2020" name="Mol. Biol. Evol.">
        <title>Distinct Expression and Methylation Patterns for Genes with Different Fates following a Single Whole-Genome Duplication in Flowering Plants.</title>
        <authorList>
            <person name="Shi T."/>
            <person name="Rahmani R.S."/>
            <person name="Gugger P.F."/>
            <person name="Wang M."/>
            <person name="Li H."/>
            <person name="Zhang Y."/>
            <person name="Li Z."/>
            <person name="Wang Q."/>
            <person name="Van de Peer Y."/>
            <person name="Marchal K."/>
            <person name="Chen J."/>
        </authorList>
    </citation>
    <scope>NUCLEOTIDE SEQUENCE [LARGE SCALE GENOMIC DNA]</scope>
    <source>
        <tissue evidence="3">Leaf</tissue>
    </source>
</reference>
<name>A0A822XX41_NELNU</name>